<evidence type="ECO:0000256" key="4">
    <source>
        <dbReference type="ARBA" id="ARBA00022912"/>
    </source>
</evidence>
<evidence type="ECO:0000256" key="3">
    <source>
        <dbReference type="ARBA" id="ARBA00022801"/>
    </source>
</evidence>
<keyword evidence="7" id="KW-1185">Reference proteome</keyword>
<dbReference type="InterPro" id="IPR023485">
    <property type="entry name" value="Ptyr_pPase"/>
</dbReference>
<dbReference type="PRINTS" id="PR00719">
    <property type="entry name" value="LMWPTPASE"/>
</dbReference>
<accession>A0ABQ1HFX6</accession>
<dbReference type="SMART" id="SM00226">
    <property type="entry name" value="LMWPc"/>
    <property type="match status" value="1"/>
</dbReference>
<dbReference type="InterPro" id="IPR017867">
    <property type="entry name" value="Tyr_phospatase_low_mol_wt"/>
</dbReference>
<name>A0ABQ1HFX6_9GAMM</name>
<dbReference type="Gene3D" id="3.40.50.2300">
    <property type="match status" value="1"/>
</dbReference>
<evidence type="ECO:0000313" key="7">
    <source>
        <dbReference type="Proteomes" id="UP000623419"/>
    </source>
</evidence>
<dbReference type="PANTHER" id="PTHR11717:SF7">
    <property type="entry name" value="LOW MOLECULAR WEIGHT PHOSPHOTYROSINE PROTEIN PHOSPHATASE"/>
    <property type="match status" value="1"/>
</dbReference>
<evidence type="ECO:0000256" key="1">
    <source>
        <dbReference type="ARBA" id="ARBA00011063"/>
    </source>
</evidence>
<dbReference type="InterPro" id="IPR050438">
    <property type="entry name" value="LMW_PTPase"/>
</dbReference>
<evidence type="ECO:0000313" key="6">
    <source>
        <dbReference type="EMBL" id="GGA74458.1"/>
    </source>
</evidence>
<comment type="similarity">
    <text evidence="1">Belongs to the low molecular weight phosphotyrosine protein phosphatase family.</text>
</comment>
<keyword evidence="4" id="KW-0904">Protein phosphatase</keyword>
<dbReference type="Proteomes" id="UP000623419">
    <property type="component" value="Unassembled WGS sequence"/>
</dbReference>
<protein>
    <recommendedName>
        <fullName evidence="2">protein-tyrosine-phosphatase</fullName>
        <ecNumber evidence="2">3.1.3.48</ecNumber>
    </recommendedName>
</protein>
<feature type="domain" description="Phosphotyrosine protein phosphatase I" evidence="5">
    <location>
        <begin position="2"/>
        <end position="141"/>
    </location>
</feature>
<dbReference type="PANTHER" id="PTHR11717">
    <property type="entry name" value="LOW MOLECULAR WEIGHT PROTEIN TYROSINE PHOSPHATASE"/>
    <property type="match status" value="1"/>
</dbReference>
<dbReference type="EC" id="3.1.3.48" evidence="2"/>
<comment type="caution">
    <text evidence="6">The sequence shown here is derived from an EMBL/GenBank/DDBJ whole genome shotgun (WGS) entry which is preliminary data.</text>
</comment>
<dbReference type="EMBL" id="BMKC01000001">
    <property type="protein sequence ID" value="GGA74458.1"/>
    <property type="molecule type" value="Genomic_DNA"/>
</dbReference>
<sequence>MGNICRSPLLEGWAAHRCADSPVAFTVDSAGTGGWHAGQPPDPRAVAAARRHGVDIAGQRARQLQHDDFQRFDLLLCADRDNLAAARSLAPGSAHPRIVLALEWCGVKRGGEVPDPYYGQERDFDHVCQLASEAADGLLRRLASGA</sequence>
<proteinExistence type="inferred from homology"/>
<dbReference type="CDD" id="cd16343">
    <property type="entry name" value="LMWPTP"/>
    <property type="match status" value="1"/>
</dbReference>
<evidence type="ECO:0000259" key="5">
    <source>
        <dbReference type="SMART" id="SM00226"/>
    </source>
</evidence>
<reference evidence="7" key="1">
    <citation type="journal article" date="2019" name="Int. J. Syst. Evol. Microbiol.">
        <title>The Global Catalogue of Microorganisms (GCM) 10K type strain sequencing project: providing services to taxonomists for standard genome sequencing and annotation.</title>
        <authorList>
            <consortium name="The Broad Institute Genomics Platform"/>
            <consortium name="The Broad Institute Genome Sequencing Center for Infectious Disease"/>
            <person name="Wu L."/>
            <person name="Ma J."/>
        </authorList>
    </citation>
    <scope>NUCLEOTIDE SEQUENCE [LARGE SCALE GENOMIC DNA]</scope>
    <source>
        <strain evidence="7">CGMCC 1.15905</strain>
    </source>
</reference>
<gene>
    <name evidence="6" type="ORF">GCM10011521_10820</name>
</gene>
<evidence type="ECO:0000256" key="2">
    <source>
        <dbReference type="ARBA" id="ARBA00013064"/>
    </source>
</evidence>
<keyword evidence="3" id="KW-0378">Hydrolase</keyword>
<dbReference type="SUPFAM" id="SSF52788">
    <property type="entry name" value="Phosphotyrosine protein phosphatases I"/>
    <property type="match status" value="1"/>
</dbReference>
<dbReference type="Pfam" id="PF01451">
    <property type="entry name" value="LMWPc"/>
    <property type="match status" value="1"/>
</dbReference>
<dbReference type="InterPro" id="IPR036196">
    <property type="entry name" value="Ptyr_pPase_sf"/>
</dbReference>
<organism evidence="6 7">
    <name type="scientific">Arenimonas soli</name>
    <dbReference type="NCBI Taxonomy" id="2269504"/>
    <lineage>
        <taxon>Bacteria</taxon>
        <taxon>Pseudomonadati</taxon>
        <taxon>Pseudomonadota</taxon>
        <taxon>Gammaproteobacteria</taxon>
        <taxon>Lysobacterales</taxon>
        <taxon>Lysobacteraceae</taxon>
        <taxon>Arenimonas</taxon>
    </lineage>
</organism>